<evidence type="ECO:0000259" key="8">
    <source>
        <dbReference type="Pfam" id="PF02784"/>
    </source>
</evidence>
<comment type="similarity">
    <text evidence="6">Belongs to the Orn/Lys/Arg decarboxylase class-II family.</text>
</comment>
<evidence type="ECO:0000313" key="10">
    <source>
        <dbReference type="Proteomes" id="UP000633136"/>
    </source>
</evidence>
<evidence type="ECO:0000256" key="3">
    <source>
        <dbReference type="ARBA" id="ARBA00022898"/>
    </source>
</evidence>
<dbReference type="EMBL" id="BMIS01000013">
    <property type="protein sequence ID" value="GGE75802.1"/>
    <property type="molecule type" value="Genomic_DNA"/>
</dbReference>
<feature type="active site" description="Proton donor" evidence="5">
    <location>
        <position position="345"/>
    </location>
</feature>
<sequence length="395" mass="43316">MNPHRDPRHIEDMVRKYGTPLYIYDTKVLQSQAVSLQDALGGAALYYSLKANPNKHVVETLRKAGCRVEVASKGELERALEAGYSPTDIIFIGPGKTVEELRRASEVGIQYFVVDSEDELQLLSEQTTVREILLRVNPDFEASGGKLTMSGGKPKQFGVERAQVGNFVGRARKLGLDVVGLHYYLGTRFLEASDLVQNTKSILEDAREIQRETDLELRMLDMGGGFGIPYFGVESDLDLNLLKTGIIDCIKQARAWFPKAELAFESGRYLTAECGRLVLQVLTTKTSYGTRFCVCDGGTNLNMAAIGVGGIGKRNFPSWCVRFDGDSTAKLEAGDQPVTVTGPLCTPDDVLLKDVQWSMVPKRGDLVVLDNVGAYGPSASPHSFLGHDYPTEVVV</sequence>
<feature type="domain" description="Orn/DAP/Arg decarboxylase 2 N-terminal" evidence="8">
    <location>
        <begin position="30"/>
        <end position="272"/>
    </location>
</feature>
<dbReference type="InterPro" id="IPR022643">
    <property type="entry name" value="De-COase2_C"/>
</dbReference>
<accession>A0A917AWF3</accession>
<dbReference type="InterPro" id="IPR002433">
    <property type="entry name" value="Orn_de-COase"/>
</dbReference>
<dbReference type="AlphaFoldDB" id="A0A917AWF3"/>
<dbReference type="GO" id="GO:0006596">
    <property type="term" value="P:polyamine biosynthetic process"/>
    <property type="evidence" value="ECO:0007669"/>
    <property type="project" value="InterPro"/>
</dbReference>
<evidence type="ECO:0000256" key="2">
    <source>
        <dbReference type="ARBA" id="ARBA00022793"/>
    </source>
</evidence>
<dbReference type="GO" id="GO:0009089">
    <property type="term" value="P:lysine biosynthetic process via diaminopimelate"/>
    <property type="evidence" value="ECO:0007669"/>
    <property type="project" value="TreeGrafter"/>
</dbReference>
<organism evidence="9 10">
    <name type="scientific">Nesterenkonia cremea</name>
    <dbReference type="NCBI Taxonomy" id="1882340"/>
    <lineage>
        <taxon>Bacteria</taxon>
        <taxon>Bacillati</taxon>
        <taxon>Actinomycetota</taxon>
        <taxon>Actinomycetes</taxon>
        <taxon>Micrococcales</taxon>
        <taxon>Micrococcaceae</taxon>
        <taxon>Nesterenkonia</taxon>
    </lineage>
</organism>
<dbReference type="InterPro" id="IPR029066">
    <property type="entry name" value="PLP-binding_barrel"/>
</dbReference>
<comment type="caution">
    <text evidence="9">The sequence shown here is derived from an EMBL/GenBank/DDBJ whole genome shotgun (WGS) entry which is preliminary data.</text>
</comment>
<dbReference type="GO" id="GO:0008836">
    <property type="term" value="F:diaminopimelate decarboxylase activity"/>
    <property type="evidence" value="ECO:0007669"/>
    <property type="project" value="TreeGrafter"/>
</dbReference>
<dbReference type="InterPro" id="IPR000183">
    <property type="entry name" value="Orn/DAP/Arg_de-COase"/>
</dbReference>
<dbReference type="SUPFAM" id="SSF50621">
    <property type="entry name" value="Alanine racemase C-terminal domain-like"/>
    <property type="match status" value="1"/>
</dbReference>
<dbReference type="InterPro" id="IPR022644">
    <property type="entry name" value="De-COase2_N"/>
</dbReference>
<dbReference type="InterPro" id="IPR009006">
    <property type="entry name" value="Ala_racemase/Decarboxylase_C"/>
</dbReference>
<dbReference type="PANTHER" id="PTHR43727:SF2">
    <property type="entry name" value="GROUP IV DECARBOXYLASE"/>
    <property type="match status" value="1"/>
</dbReference>
<gene>
    <name evidence="9" type="primary">lysA</name>
    <name evidence="9" type="ORF">GCM10011401_23930</name>
</gene>
<dbReference type="PANTHER" id="PTHR43727">
    <property type="entry name" value="DIAMINOPIMELATE DECARBOXYLASE"/>
    <property type="match status" value="1"/>
</dbReference>
<proteinExistence type="inferred from homology"/>
<keyword evidence="3 5" id="KW-0663">Pyridoxal phosphate</keyword>
<feature type="modified residue" description="N6-(pyridoxal phosphate)lysine" evidence="5">
    <location>
        <position position="50"/>
    </location>
</feature>
<evidence type="ECO:0000256" key="5">
    <source>
        <dbReference type="PIRSR" id="PIRSR600183-50"/>
    </source>
</evidence>
<dbReference type="PRINTS" id="PR01182">
    <property type="entry name" value="ORNDCRBXLASE"/>
</dbReference>
<keyword evidence="10" id="KW-1185">Reference proteome</keyword>
<dbReference type="PRINTS" id="PR01179">
    <property type="entry name" value="ODADCRBXLASE"/>
</dbReference>
<reference evidence="9" key="1">
    <citation type="journal article" date="2014" name="Int. J. Syst. Evol. Microbiol.">
        <title>Complete genome sequence of Corynebacterium casei LMG S-19264T (=DSM 44701T), isolated from a smear-ripened cheese.</title>
        <authorList>
            <consortium name="US DOE Joint Genome Institute (JGI-PGF)"/>
            <person name="Walter F."/>
            <person name="Albersmeier A."/>
            <person name="Kalinowski J."/>
            <person name="Ruckert C."/>
        </authorList>
    </citation>
    <scope>NUCLEOTIDE SEQUENCE</scope>
    <source>
        <strain evidence="9">CGMCC 1.15388</strain>
    </source>
</reference>
<dbReference type="Pfam" id="PF00278">
    <property type="entry name" value="Orn_DAP_Arg_deC"/>
    <property type="match status" value="1"/>
</dbReference>
<protein>
    <submittedName>
        <fullName evidence="9">Diaminopimelate decarboxylase</fullName>
    </submittedName>
</protein>
<evidence type="ECO:0000256" key="6">
    <source>
        <dbReference type="RuleBase" id="RU003737"/>
    </source>
</evidence>
<feature type="domain" description="Orn/DAP/Arg decarboxylase 2 C-terminal" evidence="7">
    <location>
        <begin position="22"/>
        <end position="373"/>
    </location>
</feature>
<dbReference type="Gene3D" id="2.40.37.10">
    <property type="entry name" value="Lyase, Ornithine Decarboxylase, Chain A, domain 1"/>
    <property type="match status" value="1"/>
</dbReference>
<evidence type="ECO:0000259" key="7">
    <source>
        <dbReference type="Pfam" id="PF00278"/>
    </source>
</evidence>
<reference evidence="9" key="2">
    <citation type="submission" date="2020-09" db="EMBL/GenBank/DDBJ databases">
        <authorList>
            <person name="Sun Q."/>
            <person name="Zhou Y."/>
        </authorList>
    </citation>
    <scope>NUCLEOTIDE SEQUENCE</scope>
    <source>
        <strain evidence="9">CGMCC 1.15388</strain>
    </source>
</reference>
<evidence type="ECO:0000313" key="9">
    <source>
        <dbReference type="EMBL" id="GGE75802.1"/>
    </source>
</evidence>
<dbReference type="Proteomes" id="UP000633136">
    <property type="component" value="Unassembled WGS sequence"/>
</dbReference>
<evidence type="ECO:0000256" key="4">
    <source>
        <dbReference type="ARBA" id="ARBA00023239"/>
    </source>
</evidence>
<dbReference type="Gene3D" id="3.20.20.10">
    <property type="entry name" value="Alanine racemase"/>
    <property type="match status" value="1"/>
</dbReference>
<keyword evidence="2" id="KW-0210">Decarboxylase</keyword>
<dbReference type="FunFam" id="3.20.20.10:FF:000003">
    <property type="entry name" value="Diaminopimelate decarboxylase"/>
    <property type="match status" value="1"/>
</dbReference>
<keyword evidence="4" id="KW-0456">Lyase</keyword>
<dbReference type="SUPFAM" id="SSF51419">
    <property type="entry name" value="PLP-binding barrel"/>
    <property type="match status" value="1"/>
</dbReference>
<evidence type="ECO:0000256" key="1">
    <source>
        <dbReference type="ARBA" id="ARBA00001933"/>
    </source>
</evidence>
<name>A0A917AWF3_9MICC</name>
<dbReference type="Pfam" id="PF02784">
    <property type="entry name" value="Orn_Arg_deC_N"/>
    <property type="match status" value="1"/>
</dbReference>
<comment type="cofactor">
    <cofactor evidence="1 5">
        <name>pyridoxal 5'-phosphate</name>
        <dbReference type="ChEBI" id="CHEBI:597326"/>
    </cofactor>
</comment>